<organism evidence="1 2">
    <name type="scientific">Araneus ventricosus</name>
    <name type="common">Orbweaver spider</name>
    <name type="synonym">Epeira ventricosa</name>
    <dbReference type="NCBI Taxonomy" id="182803"/>
    <lineage>
        <taxon>Eukaryota</taxon>
        <taxon>Metazoa</taxon>
        <taxon>Ecdysozoa</taxon>
        <taxon>Arthropoda</taxon>
        <taxon>Chelicerata</taxon>
        <taxon>Arachnida</taxon>
        <taxon>Araneae</taxon>
        <taxon>Araneomorphae</taxon>
        <taxon>Entelegynae</taxon>
        <taxon>Araneoidea</taxon>
        <taxon>Araneidae</taxon>
        <taxon>Araneus</taxon>
    </lineage>
</organism>
<proteinExistence type="predicted"/>
<sequence length="91" mass="10264">MGIIELTQDSMVGVVYRFLEEVPGEVFNKFVYSLNLQIVVYGTVSNVPGGIDYDSKDFVLKDFCFFMVGKCCEAPNLGCICEDRSQNLFEQ</sequence>
<dbReference type="Proteomes" id="UP000499080">
    <property type="component" value="Unassembled WGS sequence"/>
</dbReference>
<keyword evidence="2" id="KW-1185">Reference proteome</keyword>
<name>A0A4Y2NM52_ARAVE</name>
<dbReference type="AlphaFoldDB" id="A0A4Y2NM52"/>
<dbReference type="EMBL" id="BGPR01009289">
    <property type="protein sequence ID" value="GBN39107.1"/>
    <property type="molecule type" value="Genomic_DNA"/>
</dbReference>
<comment type="caution">
    <text evidence="1">The sequence shown here is derived from an EMBL/GenBank/DDBJ whole genome shotgun (WGS) entry which is preliminary data.</text>
</comment>
<reference evidence="1 2" key="1">
    <citation type="journal article" date="2019" name="Sci. Rep.">
        <title>Orb-weaving spider Araneus ventricosus genome elucidates the spidroin gene catalogue.</title>
        <authorList>
            <person name="Kono N."/>
            <person name="Nakamura H."/>
            <person name="Ohtoshi R."/>
            <person name="Moran D.A.P."/>
            <person name="Shinohara A."/>
            <person name="Yoshida Y."/>
            <person name="Fujiwara M."/>
            <person name="Mori M."/>
            <person name="Tomita M."/>
            <person name="Arakawa K."/>
        </authorList>
    </citation>
    <scope>NUCLEOTIDE SEQUENCE [LARGE SCALE GENOMIC DNA]</scope>
</reference>
<evidence type="ECO:0000313" key="1">
    <source>
        <dbReference type="EMBL" id="GBN39107.1"/>
    </source>
</evidence>
<protein>
    <submittedName>
        <fullName evidence="1">Uncharacterized protein</fullName>
    </submittedName>
</protein>
<evidence type="ECO:0000313" key="2">
    <source>
        <dbReference type="Proteomes" id="UP000499080"/>
    </source>
</evidence>
<gene>
    <name evidence="1" type="ORF">AVEN_33734_1</name>
</gene>
<accession>A0A4Y2NM52</accession>